<name>A0ABN2SY48_9ACTN</name>
<comment type="caution">
    <text evidence="1">The sequence shown here is derived from an EMBL/GenBank/DDBJ whole genome shotgun (WGS) entry which is preliminary data.</text>
</comment>
<accession>A0ABN2SY48</accession>
<evidence type="ECO:0000313" key="2">
    <source>
        <dbReference type="Proteomes" id="UP001499854"/>
    </source>
</evidence>
<dbReference type="RefSeq" id="WP_344661302.1">
    <property type="nucleotide sequence ID" value="NZ_BAAAQM010000051.1"/>
</dbReference>
<sequence length="169" mass="18501">MTDRYNTPVPPPDALAARFVLGIAPTENVPWWAAQWLADGYDGPALRELAGLTGRDPHEVNDLLPAALAEMGIRMPPSAVAAASEAFRQMAEMCLTGQAAERWVAQQVEDIVARIDYRSDVIDLPLGRLYGVEDEWEGGWGATVDELKMTVRARCAEQLRAPLDVKASQ</sequence>
<protein>
    <recommendedName>
        <fullName evidence="3">DUF4259 domain-containing protein</fullName>
    </recommendedName>
</protein>
<organism evidence="1 2">
    <name type="scientific">Catenulispora subtropica</name>
    <dbReference type="NCBI Taxonomy" id="450798"/>
    <lineage>
        <taxon>Bacteria</taxon>
        <taxon>Bacillati</taxon>
        <taxon>Actinomycetota</taxon>
        <taxon>Actinomycetes</taxon>
        <taxon>Catenulisporales</taxon>
        <taxon>Catenulisporaceae</taxon>
        <taxon>Catenulispora</taxon>
    </lineage>
</organism>
<dbReference type="EMBL" id="BAAAQM010000051">
    <property type="protein sequence ID" value="GAA1994366.1"/>
    <property type="molecule type" value="Genomic_DNA"/>
</dbReference>
<gene>
    <name evidence="1" type="ORF">GCM10009838_68350</name>
</gene>
<evidence type="ECO:0000313" key="1">
    <source>
        <dbReference type="EMBL" id="GAA1994366.1"/>
    </source>
</evidence>
<dbReference type="Proteomes" id="UP001499854">
    <property type="component" value="Unassembled WGS sequence"/>
</dbReference>
<reference evidence="1 2" key="1">
    <citation type="journal article" date="2019" name="Int. J. Syst. Evol. Microbiol.">
        <title>The Global Catalogue of Microorganisms (GCM) 10K type strain sequencing project: providing services to taxonomists for standard genome sequencing and annotation.</title>
        <authorList>
            <consortium name="The Broad Institute Genomics Platform"/>
            <consortium name="The Broad Institute Genome Sequencing Center for Infectious Disease"/>
            <person name="Wu L."/>
            <person name="Ma J."/>
        </authorList>
    </citation>
    <scope>NUCLEOTIDE SEQUENCE [LARGE SCALE GENOMIC DNA]</scope>
    <source>
        <strain evidence="1 2">JCM 16013</strain>
    </source>
</reference>
<evidence type="ECO:0008006" key="3">
    <source>
        <dbReference type="Google" id="ProtNLM"/>
    </source>
</evidence>
<proteinExistence type="predicted"/>
<keyword evidence="2" id="KW-1185">Reference proteome</keyword>